<protein>
    <submittedName>
        <fullName evidence="6">LysR family transcriptional regulator, hydrogen peroxide-inducible genes activator</fullName>
    </submittedName>
</protein>
<keyword evidence="3" id="KW-0238">DNA-binding</keyword>
<evidence type="ECO:0000256" key="1">
    <source>
        <dbReference type="ARBA" id="ARBA00009437"/>
    </source>
</evidence>
<organism evidence="6 7">
    <name type="scientific">Polynucleobacter victoriensis</name>
    <dbReference type="NCBI Taxonomy" id="2049319"/>
    <lineage>
        <taxon>Bacteria</taxon>
        <taxon>Pseudomonadati</taxon>
        <taxon>Pseudomonadota</taxon>
        <taxon>Betaproteobacteria</taxon>
        <taxon>Burkholderiales</taxon>
        <taxon>Burkholderiaceae</taxon>
        <taxon>Polynucleobacter</taxon>
    </lineage>
</organism>
<keyword evidence="4" id="KW-0804">Transcription</keyword>
<reference evidence="6 7" key="1">
    <citation type="submission" date="2017-06" db="EMBL/GenBank/DDBJ databases">
        <authorList>
            <person name="Kim H.J."/>
            <person name="Triplett B.A."/>
        </authorList>
    </citation>
    <scope>NUCLEOTIDE SEQUENCE [LARGE SCALE GENOMIC DNA]</scope>
    <source>
        <strain evidence="6 7">MWH-VicM1</strain>
    </source>
</reference>
<dbReference type="CDD" id="cd08411">
    <property type="entry name" value="PBP2_OxyR"/>
    <property type="match status" value="1"/>
</dbReference>
<dbReference type="RefSeq" id="WP_088813128.1">
    <property type="nucleotide sequence ID" value="NZ_FYEX01000001.1"/>
</dbReference>
<dbReference type="Gene3D" id="1.10.10.10">
    <property type="entry name" value="Winged helix-like DNA-binding domain superfamily/Winged helix DNA-binding domain"/>
    <property type="match status" value="1"/>
</dbReference>
<evidence type="ECO:0000256" key="4">
    <source>
        <dbReference type="ARBA" id="ARBA00023163"/>
    </source>
</evidence>
<dbReference type="GO" id="GO:0003700">
    <property type="term" value="F:DNA-binding transcription factor activity"/>
    <property type="evidence" value="ECO:0007669"/>
    <property type="project" value="InterPro"/>
</dbReference>
<evidence type="ECO:0000259" key="5">
    <source>
        <dbReference type="PROSITE" id="PS50931"/>
    </source>
</evidence>
<evidence type="ECO:0000256" key="3">
    <source>
        <dbReference type="ARBA" id="ARBA00023125"/>
    </source>
</evidence>
<evidence type="ECO:0000256" key="2">
    <source>
        <dbReference type="ARBA" id="ARBA00023015"/>
    </source>
</evidence>
<accession>A0A212THI9</accession>
<dbReference type="Proteomes" id="UP000197215">
    <property type="component" value="Unassembled WGS sequence"/>
</dbReference>
<dbReference type="AlphaFoldDB" id="A0A212THI9"/>
<dbReference type="InterPro" id="IPR005119">
    <property type="entry name" value="LysR_subst-bd"/>
</dbReference>
<keyword evidence="7" id="KW-1185">Reference proteome</keyword>
<dbReference type="PRINTS" id="PR00039">
    <property type="entry name" value="HTHLYSR"/>
</dbReference>
<comment type="similarity">
    <text evidence="1">Belongs to the LysR transcriptional regulatory family.</text>
</comment>
<proteinExistence type="inferred from homology"/>
<dbReference type="InterPro" id="IPR036388">
    <property type="entry name" value="WH-like_DNA-bd_sf"/>
</dbReference>
<dbReference type="EMBL" id="FYEX01000001">
    <property type="protein sequence ID" value="SNC65291.1"/>
    <property type="molecule type" value="Genomic_DNA"/>
</dbReference>
<dbReference type="PANTHER" id="PTHR30346:SF10">
    <property type="entry name" value="TRANSCRIPTIONAL REGULATOR OF OXIDATIVE STRESS OXYR"/>
    <property type="match status" value="1"/>
</dbReference>
<dbReference type="Gene3D" id="3.40.190.10">
    <property type="entry name" value="Periplasmic binding protein-like II"/>
    <property type="match status" value="2"/>
</dbReference>
<keyword evidence="2" id="KW-0805">Transcription regulation</keyword>
<gene>
    <name evidence="6" type="ORF">SAMN06295916_1266</name>
</gene>
<dbReference type="SUPFAM" id="SSF53850">
    <property type="entry name" value="Periplasmic binding protein-like II"/>
    <property type="match status" value="1"/>
</dbReference>
<feature type="domain" description="HTH lysR-type" evidence="5">
    <location>
        <begin position="5"/>
        <end position="62"/>
    </location>
</feature>
<dbReference type="InterPro" id="IPR036390">
    <property type="entry name" value="WH_DNA-bd_sf"/>
</dbReference>
<dbReference type="InterPro" id="IPR000847">
    <property type="entry name" value="LysR_HTH_N"/>
</dbReference>
<name>A0A212THI9_9BURK</name>
<dbReference type="PANTHER" id="PTHR30346">
    <property type="entry name" value="TRANSCRIPTIONAL DUAL REGULATOR HCAR-RELATED"/>
    <property type="match status" value="1"/>
</dbReference>
<dbReference type="Pfam" id="PF00126">
    <property type="entry name" value="HTH_1"/>
    <property type="match status" value="1"/>
</dbReference>
<sequence length="300" mass="33106">MSSLPSMRQLRYLVAIGQQLNFTKAAESCFVSQSTLSAGLKELEESLGVQLVERDRQNVSITPMGQEVINRAKILLASSEDLVEFTKSAAQKMTGTIRLGVIPTIAPFVLPKILPEIRSLYPQLKIALREDLTNNLLQKINDHQLDFALIALPYDVEGLLVKELYTDEFWLAAKAGDSVMAGKDVTVSVKMAERLLLLEEGHCIREHSLRACRRSELANQDGLEATSLLTLVQMVESDLGIALLPEMAIKSGILKNTELTARPLSAPAPKRGIALIARQTTARIDEYLALAKVITDIHHR</sequence>
<dbReference type="SUPFAM" id="SSF46785">
    <property type="entry name" value="Winged helix' DNA-binding domain"/>
    <property type="match status" value="1"/>
</dbReference>
<dbReference type="Pfam" id="PF03466">
    <property type="entry name" value="LysR_substrate"/>
    <property type="match status" value="1"/>
</dbReference>
<evidence type="ECO:0000313" key="7">
    <source>
        <dbReference type="Proteomes" id="UP000197215"/>
    </source>
</evidence>
<dbReference type="PROSITE" id="PS50931">
    <property type="entry name" value="HTH_LYSR"/>
    <property type="match status" value="1"/>
</dbReference>
<dbReference type="GO" id="GO:0003677">
    <property type="term" value="F:DNA binding"/>
    <property type="evidence" value="ECO:0007669"/>
    <property type="project" value="UniProtKB-KW"/>
</dbReference>
<dbReference type="GO" id="GO:0032993">
    <property type="term" value="C:protein-DNA complex"/>
    <property type="evidence" value="ECO:0007669"/>
    <property type="project" value="TreeGrafter"/>
</dbReference>
<dbReference type="FunFam" id="1.10.10.10:FF:000001">
    <property type="entry name" value="LysR family transcriptional regulator"/>
    <property type="match status" value="1"/>
</dbReference>
<evidence type="ECO:0000313" key="6">
    <source>
        <dbReference type="EMBL" id="SNC65291.1"/>
    </source>
</evidence>
<dbReference type="OrthoDB" id="9775392at2"/>